<organism evidence="3 4">
    <name type="scientific">Sphaerobolus stellatus (strain SS14)</name>
    <dbReference type="NCBI Taxonomy" id="990650"/>
    <lineage>
        <taxon>Eukaryota</taxon>
        <taxon>Fungi</taxon>
        <taxon>Dikarya</taxon>
        <taxon>Basidiomycota</taxon>
        <taxon>Agaricomycotina</taxon>
        <taxon>Agaricomycetes</taxon>
        <taxon>Phallomycetidae</taxon>
        <taxon>Geastrales</taxon>
        <taxon>Sphaerobolaceae</taxon>
        <taxon>Sphaerobolus</taxon>
    </lineage>
</organism>
<evidence type="ECO:0000256" key="1">
    <source>
        <dbReference type="ARBA" id="ARBA00023204"/>
    </source>
</evidence>
<dbReference type="InterPro" id="IPR036187">
    <property type="entry name" value="DNA_mismatch_repair_MutS_sf"/>
</dbReference>
<dbReference type="GO" id="GO:0005524">
    <property type="term" value="F:ATP binding"/>
    <property type="evidence" value="ECO:0007669"/>
    <property type="project" value="InterPro"/>
</dbReference>
<dbReference type="InterPro" id="IPR045076">
    <property type="entry name" value="MutS"/>
</dbReference>
<proteinExistence type="predicted"/>
<dbReference type="PANTHER" id="PTHR11361:SF122">
    <property type="entry name" value="DNA MISMATCH REPAIR PROTEIN MSH3"/>
    <property type="match status" value="1"/>
</dbReference>
<dbReference type="GO" id="GO:0005634">
    <property type="term" value="C:nucleus"/>
    <property type="evidence" value="ECO:0007669"/>
    <property type="project" value="TreeGrafter"/>
</dbReference>
<keyword evidence="1" id="KW-0227">DNA damage</keyword>
<keyword evidence="1" id="KW-0234">DNA repair</keyword>
<evidence type="ECO:0000313" key="4">
    <source>
        <dbReference type="Proteomes" id="UP000054279"/>
    </source>
</evidence>
<sequence length="368" mass="42025">TRLTHLKPCEILLPPKISSSTGKMLEHFAKHGWNVLLKPVSSSHAGRIRVERSKEDFDSTSAFQFMSEQYENQSDEHVAYLMDLPQLVVTALAYITKHLSVFGLSDTVTKLKFFDKFSTRTHMLLDASTIRNLEIFRNQTDYTEYGSLFSVMDRTATHFGKRLLKSWICRPLIDRHMLSKVDQGCRVLQERVDAVEEARSQDSRHFTILRNLLKRTPDLARGLSNIQYGKCQPKELAYFLIALEKISKAFPHFRTVEDVGCSSSLWSNIIFSLPAVGEAVKEIMGVIDVQKAMENNKTELWRDKEKYPEIDLTLDGILAVESELADELKKSGSLQSALVLSLMNCGLVQKLLKIWDLKYTTVMSDEVR</sequence>
<dbReference type="InterPro" id="IPR007696">
    <property type="entry name" value="DNA_mismatch_repair_MutS_core"/>
</dbReference>
<dbReference type="PANTHER" id="PTHR11361">
    <property type="entry name" value="DNA MISMATCH REPAIR PROTEIN MUTS FAMILY MEMBER"/>
    <property type="match status" value="1"/>
</dbReference>
<dbReference type="AlphaFoldDB" id="A0A0C9U234"/>
<dbReference type="SUPFAM" id="SSF48334">
    <property type="entry name" value="DNA repair protein MutS, domain III"/>
    <property type="match status" value="1"/>
</dbReference>
<dbReference type="SUPFAM" id="SSF53150">
    <property type="entry name" value="DNA repair protein MutS, domain II"/>
    <property type="match status" value="1"/>
</dbReference>
<protein>
    <recommendedName>
        <fullName evidence="2">DNA mismatch repair protein MutS core domain-containing protein</fullName>
    </recommendedName>
</protein>
<dbReference type="GO" id="GO:0140664">
    <property type="term" value="F:ATP-dependent DNA damage sensor activity"/>
    <property type="evidence" value="ECO:0007669"/>
    <property type="project" value="InterPro"/>
</dbReference>
<gene>
    <name evidence="3" type="ORF">M422DRAFT_56955</name>
</gene>
<dbReference type="GO" id="GO:0030983">
    <property type="term" value="F:mismatched DNA binding"/>
    <property type="evidence" value="ECO:0007669"/>
    <property type="project" value="InterPro"/>
</dbReference>
<dbReference type="GO" id="GO:0006312">
    <property type="term" value="P:mitotic recombination"/>
    <property type="evidence" value="ECO:0007669"/>
    <property type="project" value="TreeGrafter"/>
</dbReference>
<feature type="domain" description="DNA mismatch repair protein MutS core" evidence="2">
    <location>
        <begin position="128"/>
        <end position="329"/>
    </location>
</feature>
<name>A0A0C9U234_SPHS4</name>
<dbReference type="OrthoDB" id="121051at2759"/>
<dbReference type="Gene3D" id="1.10.1420.10">
    <property type="match status" value="2"/>
</dbReference>
<dbReference type="Pfam" id="PF05192">
    <property type="entry name" value="MutS_III"/>
    <property type="match status" value="1"/>
</dbReference>
<evidence type="ECO:0000259" key="2">
    <source>
        <dbReference type="Pfam" id="PF05192"/>
    </source>
</evidence>
<keyword evidence="4" id="KW-1185">Reference proteome</keyword>
<dbReference type="Gene3D" id="3.30.420.110">
    <property type="entry name" value="MutS, connector domain"/>
    <property type="match status" value="1"/>
</dbReference>
<reference evidence="3 4" key="1">
    <citation type="submission" date="2014-06" db="EMBL/GenBank/DDBJ databases">
        <title>Evolutionary Origins and Diversification of the Mycorrhizal Mutualists.</title>
        <authorList>
            <consortium name="DOE Joint Genome Institute"/>
            <consortium name="Mycorrhizal Genomics Consortium"/>
            <person name="Kohler A."/>
            <person name="Kuo A."/>
            <person name="Nagy L.G."/>
            <person name="Floudas D."/>
            <person name="Copeland A."/>
            <person name="Barry K.W."/>
            <person name="Cichocki N."/>
            <person name="Veneault-Fourrey C."/>
            <person name="LaButti K."/>
            <person name="Lindquist E.A."/>
            <person name="Lipzen A."/>
            <person name="Lundell T."/>
            <person name="Morin E."/>
            <person name="Murat C."/>
            <person name="Riley R."/>
            <person name="Ohm R."/>
            <person name="Sun H."/>
            <person name="Tunlid A."/>
            <person name="Henrissat B."/>
            <person name="Grigoriev I.V."/>
            <person name="Hibbett D.S."/>
            <person name="Martin F."/>
        </authorList>
    </citation>
    <scope>NUCLEOTIDE SEQUENCE [LARGE SCALE GENOMIC DNA]</scope>
    <source>
        <strain evidence="3 4">SS14</strain>
    </source>
</reference>
<dbReference type="EMBL" id="KN837794">
    <property type="protein sequence ID" value="KIJ23127.1"/>
    <property type="molecule type" value="Genomic_DNA"/>
</dbReference>
<dbReference type="GO" id="GO:0006298">
    <property type="term" value="P:mismatch repair"/>
    <property type="evidence" value="ECO:0007669"/>
    <property type="project" value="InterPro"/>
</dbReference>
<evidence type="ECO:0000313" key="3">
    <source>
        <dbReference type="EMBL" id="KIJ23127.1"/>
    </source>
</evidence>
<dbReference type="InterPro" id="IPR036678">
    <property type="entry name" value="MutS_con_dom_sf"/>
</dbReference>
<feature type="non-terminal residue" evidence="3">
    <location>
        <position position="1"/>
    </location>
</feature>
<dbReference type="HOGENOM" id="CLU_753493_0_0_1"/>
<dbReference type="Proteomes" id="UP000054279">
    <property type="component" value="Unassembled WGS sequence"/>
</dbReference>
<accession>A0A0C9U234</accession>